<geneLocation type="plasmid" evidence="2">
    <name>pACM1</name>
</geneLocation>
<dbReference type="OrthoDB" id="6629112at2"/>
<comment type="similarity">
    <text evidence="1">Belongs to the Hha/YmoA/Cnu family.</text>
</comment>
<dbReference type="SUPFAM" id="SSF68989">
    <property type="entry name" value="Hemolysin expression modulating protein HHA"/>
    <property type="match status" value="1"/>
</dbReference>
<reference evidence="4 5" key="8">
    <citation type="submission" date="2021-03" db="EMBL/GenBank/DDBJ databases">
        <authorList>
            <person name="Stanton E."/>
        </authorList>
    </citation>
    <scope>NUCLEOTIDE SEQUENCE [LARGE SCALE GENOMIC DNA]</scope>
    <source>
        <strain evidence="4 5">2020EL-00037</strain>
    </source>
</reference>
<dbReference type="RefSeq" id="WP_004187345.1">
    <property type="nucleotide sequence ID" value="NC_024997.1"/>
</dbReference>
<evidence type="ECO:0000256" key="1">
    <source>
        <dbReference type="ARBA" id="ARBA00010526"/>
    </source>
</evidence>
<keyword evidence="5" id="KW-1185">Reference proteome</keyword>
<sequence>MAETVYQARRRFYLLRFRRSRNPDTLEKMYESMRDRGQVPPEDTEAFEAAADHRRAELASGRIWDKIPPHVWQYVK</sequence>
<dbReference type="EMBL" id="JAGKON010000039">
    <property type="protein sequence ID" value="MBQ0603650.1"/>
    <property type="molecule type" value="Genomic_DNA"/>
</dbReference>
<reference evidence="2" key="3">
    <citation type="journal article" date="2000" name="Plasmid">
        <title>Nucleotide sequence of a 7-kb fragment of pACM1 encoding an IncM DNA primase and other putative proteins associated with conjugation.</title>
        <authorList>
            <person name="Preston K.E."/>
            <person name="Radomski C.C."/>
            <person name="Venezia R.A."/>
        </authorList>
    </citation>
    <scope>NUCLEOTIDE SEQUENCE</scope>
    <source>
        <strain evidence="2">ATCC 51983</strain>
        <plasmid evidence="2">pACM1</plasmid>
    </source>
</reference>
<evidence type="ECO:0000313" key="5">
    <source>
        <dbReference type="Proteomes" id="UP000673434"/>
    </source>
</evidence>
<dbReference type="Proteomes" id="UP000673434">
    <property type="component" value="Unassembled WGS sequence"/>
</dbReference>
<geneLocation type="plasmid" evidence="3">
    <name>pKOI-34</name>
</geneLocation>
<evidence type="ECO:0000313" key="3">
    <source>
        <dbReference type="EMBL" id="BAP75873.1"/>
    </source>
</evidence>
<dbReference type="PATRIC" id="fig|571.108.peg.6522"/>
<dbReference type="InterPro" id="IPR036666">
    <property type="entry name" value="HHA_sf"/>
</dbReference>
<reference evidence="2" key="7">
    <citation type="journal article" date="2014" name="Plasmid">
        <title>The complete nucleotide sequence of the multi-drug resistance-encoding IncL/M plasmid pACM1.</title>
        <authorList>
            <person name="Preston K.E."/>
            <person name="Hitchcock S.A."/>
            <person name="Aziz A.Y."/>
            <person name="Tine J.A."/>
        </authorList>
    </citation>
    <scope>NUCLEOTIDE SEQUENCE</scope>
    <source>
        <strain evidence="2">ATCC 51983</strain>
        <plasmid evidence="2">pACM1</plasmid>
    </source>
</reference>
<dbReference type="GeneID" id="89551404"/>
<reference evidence="2" key="2">
    <citation type="journal article" date="1999" name="Plasmid">
        <title>The cassettes and 3' conserved segment of an integron from Klebsiella oxytoca plasmid pACM1.</title>
        <authorList>
            <person name="Preston K.E."/>
            <person name="Radomski C.C."/>
            <person name="Venezia R.A."/>
        </authorList>
    </citation>
    <scope>NUCLEOTIDE SEQUENCE</scope>
    <source>
        <strain evidence="2">ATCC 51983</strain>
        <plasmid evidence="2">pACM1</plasmid>
    </source>
</reference>
<name>A0A088FMR9_KLEOX</name>
<organism evidence="2">
    <name type="scientific">Klebsiella oxytoca</name>
    <dbReference type="NCBI Taxonomy" id="571"/>
    <lineage>
        <taxon>Bacteria</taxon>
        <taxon>Pseudomonadati</taxon>
        <taxon>Pseudomonadota</taxon>
        <taxon>Gammaproteobacteria</taxon>
        <taxon>Enterobacterales</taxon>
        <taxon>Enterobacteriaceae</taxon>
        <taxon>Klebsiella/Raoultella group</taxon>
        <taxon>Klebsiella</taxon>
    </lineage>
</organism>
<protein>
    <submittedName>
        <fullName evidence="2">Putative regulator of mobility</fullName>
    </submittedName>
    <submittedName>
        <fullName evidence="3">RmoA</fullName>
    </submittedName>
</protein>
<dbReference type="AlphaFoldDB" id="A0A088FMR9"/>
<dbReference type="EMBL" id="KJ541681">
    <property type="protein sequence ID" value="AIM47890.1"/>
    <property type="molecule type" value="Genomic_DNA"/>
</dbReference>
<proteinExistence type="inferred from homology"/>
<keyword evidence="2" id="KW-0614">Plasmid</keyword>
<reference evidence="2" key="4">
    <citation type="journal article" date="2002" name="Plasmid">
        <title>Chromosomal sequences from Klebsiella pneumoniae flank the SHV-5 extended-spectrum beta-lactamase gene in pACM1.</title>
        <authorList>
            <person name="Preston K.E."/>
            <person name="Venezia R.A."/>
        </authorList>
    </citation>
    <scope>NUCLEOTIDE SEQUENCE</scope>
    <source>
        <strain evidence="2">ATCC 51983</strain>
        <plasmid evidence="2">pACM1</plasmid>
    </source>
</reference>
<accession>A0A088FMR9</accession>
<dbReference type="KEGG" id="koc:AB185_01015"/>
<dbReference type="EMBL" id="AB715422">
    <property type="protein sequence ID" value="BAP75873.1"/>
    <property type="molecule type" value="Genomic_DNA"/>
</dbReference>
<dbReference type="Pfam" id="PF05321">
    <property type="entry name" value="HHA"/>
    <property type="match status" value="1"/>
</dbReference>
<dbReference type="Gene3D" id="1.20.1280.40">
    <property type="entry name" value="HHA"/>
    <property type="match status" value="1"/>
</dbReference>
<evidence type="ECO:0000313" key="4">
    <source>
        <dbReference type="EMBL" id="MBQ0603650.1"/>
    </source>
</evidence>
<evidence type="ECO:0000313" key="2">
    <source>
        <dbReference type="EMBL" id="AIM47890.1"/>
    </source>
</evidence>
<dbReference type="InterPro" id="IPR007985">
    <property type="entry name" value="Hemolysn_expr_modulating_HHA"/>
</dbReference>
<reference evidence="3" key="6">
    <citation type="journal article" date="2013" name="Diagn. Microbiol. Infect. Dis.">
        <title>A novel metallo-beta-lactamase, IMP-34, in Klebsiella isolates with decreased resistance to imipenem.</title>
        <authorList>
            <person name="Shigemoto N."/>
            <person name="Kayama S."/>
            <person name="Kuwahara R."/>
            <person name="Hisatsune J."/>
            <person name="Kato F."/>
            <person name="Nishio H."/>
            <person name="Yamasaki K."/>
            <person name="Wada Y."/>
            <person name="Sueda T."/>
            <person name="Ohge H."/>
            <person name="Sugai M."/>
        </authorList>
    </citation>
    <scope>NUCLEOTIDE SEQUENCE</scope>
    <source>
        <strain evidence="3">MS5279</strain>
        <plasmid evidence="3">pKOI-34</plasmid>
    </source>
</reference>
<reference evidence="2" key="5">
    <citation type="journal article" date="2004" name="Plasmid">
        <title>The SHV-5 extended-spectrum beta-lactamase gene of pACM1 is located on the remnant of a compound transposon.</title>
        <authorList>
            <person name="Preston K.E."/>
            <person name="Venezia R.A."/>
            <person name="Stellrecht K.A."/>
        </authorList>
    </citation>
    <scope>NUCLEOTIDE SEQUENCE</scope>
    <source>
        <strain evidence="2">ATCC 51983</strain>
        <plasmid evidence="2">pACM1</plasmid>
    </source>
</reference>
<gene>
    <name evidence="2" type="primary">rmoA</name>
    <name evidence="4" type="ORF">J7S78_28030</name>
</gene>
<reference evidence="2" key="1">
    <citation type="journal article" date="1997" name="Plasmid">
        <title>The resistance and integrase genes of pACM1, a conjugative multiple-resistance plasmid, from Klebsiella oxytoca.</title>
        <authorList>
            <person name="Preston K.E."/>
            <person name="Kacica M.A."/>
            <person name="Limberger R.J."/>
            <person name="Archinal W.A."/>
            <person name="Venezia R.A."/>
        </authorList>
    </citation>
    <scope>NUCLEOTIDE SEQUENCE</scope>
    <source>
        <strain evidence="2">ATCC 51983</strain>
        <plasmid evidence="2">pACM1</plasmid>
    </source>
</reference>